<evidence type="ECO:0000256" key="9">
    <source>
        <dbReference type="ARBA" id="ARBA00022833"/>
    </source>
</evidence>
<feature type="domain" description="N-acetylmuramoyl-L-alanine amidase" evidence="13">
    <location>
        <begin position="25"/>
        <end position="175"/>
    </location>
</feature>
<accession>A0ABW3KCZ8</accession>
<evidence type="ECO:0000256" key="5">
    <source>
        <dbReference type="ARBA" id="ARBA00011901"/>
    </source>
</evidence>
<dbReference type="CDD" id="cd06583">
    <property type="entry name" value="PGRP"/>
    <property type="match status" value="1"/>
</dbReference>
<evidence type="ECO:0000256" key="8">
    <source>
        <dbReference type="ARBA" id="ARBA00022801"/>
    </source>
</evidence>
<dbReference type="EC" id="3.5.1.28" evidence="5"/>
<dbReference type="PANTHER" id="PTHR30417">
    <property type="entry name" value="N-ACETYLMURAMOYL-L-ALANINE AMIDASE AMID"/>
    <property type="match status" value="1"/>
</dbReference>
<organism evidence="14 15">
    <name type="scientific">Oceanisphaera ostreae</name>
    <dbReference type="NCBI Taxonomy" id="914151"/>
    <lineage>
        <taxon>Bacteria</taxon>
        <taxon>Pseudomonadati</taxon>
        <taxon>Pseudomonadota</taxon>
        <taxon>Gammaproteobacteria</taxon>
        <taxon>Aeromonadales</taxon>
        <taxon>Aeromonadaceae</taxon>
        <taxon>Oceanisphaera</taxon>
    </lineage>
</organism>
<reference evidence="15" key="1">
    <citation type="journal article" date="2019" name="Int. J. Syst. Evol. Microbiol.">
        <title>The Global Catalogue of Microorganisms (GCM) 10K type strain sequencing project: providing services to taxonomists for standard genome sequencing and annotation.</title>
        <authorList>
            <consortium name="The Broad Institute Genomics Platform"/>
            <consortium name="The Broad Institute Genome Sequencing Center for Infectious Disease"/>
            <person name="Wu L."/>
            <person name="Ma J."/>
        </authorList>
    </citation>
    <scope>NUCLEOTIDE SEQUENCE [LARGE SCALE GENOMIC DNA]</scope>
    <source>
        <strain evidence="15">CCUG 60525</strain>
    </source>
</reference>
<dbReference type="InterPro" id="IPR036505">
    <property type="entry name" value="Amidase/PGRP_sf"/>
</dbReference>
<dbReference type="PANTHER" id="PTHR30417:SF4">
    <property type="entry name" value="1,6-ANHYDRO-N-ACETYLMURAMYL-L-ALANINE AMIDASE AMPD"/>
    <property type="match status" value="1"/>
</dbReference>
<dbReference type="NCBIfam" id="NF008758">
    <property type="entry name" value="PRK11789.1"/>
    <property type="match status" value="1"/>
</dbReference>
<evidence type="ECO:0000256" key="10">
    <source>
        <dbReference type="ARBA" id="ARBA00023316"/>
    </source>
</evidence>
<evidence type="ECO:0000256" key="12">
    <source>
        <dbReference type="ARBA" id="ARBA00042615"/>
    </source>
</evidence>
<dbReference type="EMBL" id="JBHTJS010000004">
    <property type="protein sequence ID" value="MFD1006993.1"/>
    <property type="molecule type" value="Genomic_DNA"/>
</dbReference>
<protein>
    <recommendedName>
        <fullName evidence="11">1,6-anhydro-N-acetylmuramyl-L-alanine amidase AmpD</fullName>
        <ecNumber evidence="5">3.5.1.28</ecNumber>
    </recommendedName>
    <alternativeName>
        <fullName evidence="12">N-acetylmuramoyl-L-alanine amidase</fullName>
    </alternativeName>
</protein>
<evidence type="ECO:0000256" key="11">
    <source>
        <dbReference type="ARBA" id="ARBA00039257"/>
    </source>
</evidence>
<keyword evidence="8 14" id="KW-0378">Hydrolase</keyword>
<dbReference type="GO" id="GO:0008745">
    <property type="term" value="F:N-acetylmuramoyl-L-alanine amidase activity"/>
    <property type="evidence" value="ECO:0007669"/>
    <property type="project" value="UniProtKB-EC"/>
</dbReference>
<keyword evidence="7" id="KW-0479">Metal-binding</keyword>
<evidence type="ECO:0000256" key="7">
    <source>
        <dbReference type="ARBA" id="ARBA00022723"/>
    </source>
</evidence>
<comment type="cofactor">
    <cofactor evidence="2">
        <name>Zn(2+)</name>
        <dbReference type="ChEBI" id="CHEBI:29105"/>
    </cofactor>
</comment>
<evidence type="ECO:0000256" key="3">
    <source>
        <dbReference type="ARBA" id="ARBA00004496"/>
    </source>
</evidence>
<sequence length="186" mass="20876">MTPSLAIPLTINVDSWLIPARYCPSPHFDTRPQGEVSLLVVHSISLPPARYGGPYIDQLFLGTLNPDEDPYFAEIHQLRVSAHCLIRRDGEIVQYVPFNQRAWHAGQSSFNGRERCNDFAIGIELEGTDTDTFTDAQYQQLTKITQLLQARFPAITTEHIVGHSDIAPGRKTDPGIGFDWGFLKQL</sequence>
<name>A0ABW3KCZ8_9GAMM</name>
<gene>
    <name evidence="14" type="primary">ampD</name>
    <name evidence="14" type="ORF">ACFQ1C_02315</name>
</gene>
<dbReference type="SUPFAM" id="SSF55846">
    <property type="entry name" value="N-acetylmuramoyl-L-alanine amidase-like"/>
    <property type="match status" value="1"/>
</dbReference>
<dbReference type="InterPro" id="IPR051206">
    <property type="entry name" value="NAMLAA_amidase_2"/>
</dbReference>
<comment type="subcellular location">
    <subcellularLocation>
        <location evidence="3">Cytoplasm</location>
    </subcellularLocation>
</comment>
<evidence type="ECO:0000256" key="4">
    <source>
        <dbReference type="ARBA" id="ARBA00007553"/>
    </source>
</evidence>
<dbReference type="Gene3D" id="3.40.80.10">
    <property type="entry name" value="Peptidoglycan recognition protein-like"/>
    <property type="match status" value="1"/>
</dbReference>
<evidence type="ECO:0000259" key="13">
    <source>
        <dbReference type="SMART" id="SM00644"/>
    </source>
</evidence>
<comment type="caution">
    <text evidence="14">The sequence shown here is derived from an EMBL/GenBank/DDBJ whole genome shotgun (WGS) entry which is preliminary data.</text>
</comment>
<dbReference type="Pfam" id="PF01510">
    <property type="entry name" value="Amidase_2"/>
    <property type="match status" value="1"/>
</dbReference>
<proteinExistence type="inferred from homology"/>
<comment type="similarity">
    <text evidence="4">Belongs to the N-acetylmuramoyl-L-alanine amidase 2 family.</text>
</comment>
<evidence type="ECO:0000256" key="2">
    <source>
        <dbReference type="ARBA" id="ARBA00001947"/>
    </source>
</evidence>
<dbReference type="InterPro" id="IPR002502">
    <property type="entry name" value="Amidase_domain"/>
</dbReference>
<evidence type="ECO:0000256" key="1">
    <source>
        <dbReference type="ARBA" id="ARBA00001561"/>
    </source>
</evidence>
<dbReference type="SMART" id="SM00644">
    <property type="entry name" value="Ami_2"/>
    <property type="match status" value="1"/>
</dbReference>
<keyword evidence="15" id="KW-1185">Reference proteome</keyword>
<dbReference type="Proteomes" id="UP001597048">
    <property type="component" value="Unassembled WGS sequence"/>
</dbReference>
<keyword evidence="9" id="KW-0862">Zinc</keyword>
<keyword evidence="6" id="KW-0963">Cytoplasm</keyword>
<keyword evidence="10" id="KW-0961">Cell wall biogenesis/degradation</keyword>
<comment type="catalytic activity">
    <reaction evidence="1">
        <text>Hydrolyzes the link between N-acetylmuramoyl residues and L-amino acid residues in certain cell-wall glycopeptides.</text>
        <dbReference type="EC" id="3.5.1.28"/>
    </reaction>
</comment>
<dbReference type="RefSeq" id="WP_379556916.1">
    <property type="nucleotide sequence ID" value="NZ_JBHTJS010000004.1"/>
</dbReference>
<evidence type="ECO:0000313" key="14">
    <source>
        <dbReference type="EMBL" id="MFD1006993.1"/>
    </source>
</evidence>
<evidence type="ECO:0000313" key="15">
    <source>
        <dbReference type="Proteomes" id="UP001597048"/>
    </source>
</evidence>
<evidence type="ECO:0000256" key="6">
    <source>
        <dbReference type="ARBA" id="ARBA00022490"/>
    </source>
</evidence>